<keyword evidence="2" id="KW-1185">Reference proteome</keyword>
<reference evidence="1" key="2">
    <citation type="journal article" date="2020" name="Nat. Commun.">
        <title>Large-scale genome sequencing of mycorrhizal fungi provides insights into the early evolution of symbiotic traits.</title>
        <authorList>
            <person name="Miyauchi S."/>
            <person name="Kiss E."/>
            <person name="Kuo A."/>
            <person name="Drula E."/>
            <person name="Kohler A."/>
            <person name="Sanchez-Garcia M."/>
            <person name="Morin E."/>
            <person name="Andreopoulos B."/>
            <person name="Barry K.W."/>
            <person name="Bonito G."/>
            <person name="Buee M."/>
            <person name="Carver A."/>
            <person name="Chen C."/>
            <person name="Cichocki N."/>
            <person name="Clum A."/>
            <person name="Culley D."/>
            <person name="Crous P.W."/>
            <person name="Fauchery L."/>
            <person name="Girlanda M."/>
            <person name="Hayes R.D."/>
            <person name="Keri Z."/>
            <person name="LaButti K."/>
            <person name="Lipzen A."/>
            <person name="Lombard V."/>
            <person name="Magnuson J."/>
            <person name="Maillard F."/>
            <person name="Murat C."/>
            <person name="Nolan M."/>
            <person name="Ohm R.A."/>
            <person name="Pangilinan J."/>
            <person name="Pereira M.F."/>
            <person name="Perotto S."/>
            <person name="Peter M."/>
            <person name="Pfister S."/>
            <person name="Riley R."/>
            <person name="Sitrit Y."/>
            <person name="Stielow J.B."/>
            <person name="Szollosi G."/>
            <person name="Zifcakova L."/>
            <person name="Stursova M."/>
            <person name="Spatafora J.W."/>
            <person name="Tedersoo L."/>
            <person name="Vaario L.M."/>
            <person name="Yamada A."/>
            <person name="Yan M."/>
            <person name="Wang P."/>
            <person name="Xu J."/>
            <person name="Bruns T."/>
            <person name="Baldrian P."/>
            <person name="Vilgalys R."/>
            <person name="Dunand C."/>
            <person name="Henrissat B."/>
            <person name="Grigoriev I.V."/>
            <person name="Hibbett D."/>
            <person name="Nagy L.G."/>
            <person name="Martin F.M."/>
        </authorList>
    </citation>
    <scope>NUCLEOTIDE SEQUENCE</scope>
    <source>
        <strain evidence="1">P2</strain>
    </source>
</reference>
<sequence>MTTPTRPVNIRPGTQNAEDSPISGSPNIRALRAQYGTPPVPNIPPRNIPITPSSTSVGIQGYDSHRPSVAGTPIIGGIRMQAPGGPGSGTRTPASGYENPFEELTDEEKARILRRHLVSREQREQQLDRKSSFGSFTDRGEGPSKFKRLSINASRDPVLTREDSEPFPIPYHTPGADLTHNIYKWQADQRRGARLRSASFAGSTRSSVDPAFANIHQPGGFRRNYLLMRANEQGEEQPQMASSFIEFLYLFGHFAGEDLEEIEEEDEEALLEDEETGLHRSLTQAEAALSSSIRFEPDLTKSHDETTPLMQSTISKGTRHGSRMRRKRVSSVSGHGEASVTDAVLMLLKAFVGTGVLFLGRAFYNGGILFSSVVLVLIALISLWSFLLLVKTKFVVSGSFGDIGGALYGPYMRIAILTSITVSQLGFVSAYTIFVAENLRAFVMAVTNCAKVIPVQHFILMQLVVFLPFALIRNLAKLSTTALVADVFILAGLIYIFSSEFSLIAERGVAKVVMFNEKDFPLLIGTAVFSFEGIGLVIPITDAMKEPRKFPKVLSSVMIFLIFLFGGAGVLAYLTFGDQIQTVVIVNLDPRSKMVQVVQFLYSMAILLSTPLQLFPAVRIMENGLFTRSGKQDLFVKWQKNVFRFSIVVLCTAISWAGAKDLDKFVAFIGSFACVPLCYVYPPMLHYKACARTRKEKAGDIALMAFGALAAVYTTVQTVKLMFEPETGGPTFGHC</sequence>
<organism evidence="1 2">
    <name type="scientific">Thelephora ganbajun</name>
    <name type="common">Ganba fungus</name>
    <dbReference type="NCBI Taxonomy" id="370292"/>
    <lineage>
        <taxon>Eukaryota</taxon>
        <taxon>Fungi</taxon>
        <taxon>Dikarya</taxon>
        <taxon>Basidiomycota</taxon>
        <taxon>Agaricomycotina</taxon>
        <taxon>Agaricomycetes</taxon>
        <taxon>Thelephorales</taxon>
        <taxon>Thelephoraceae</taxon>
        <taxon>Thelephora</taxon>
    </lineage>
</organism>
<name>A0ACB6ZHQ4_THEGA</name>
<reference evidence="1" key="1">
    <citation type="submission" date="2019-10" db="EMBL/GenBank/DDBJ databases">
        <authorList>
            <consortium name="DOE Joint Genome Institute"/>
            <person name="Kuo A."/>
            <person name="Miyauchi S."/>
            <person name="Kiss E."/>
            <person name="Drula E."/>
            <person name="Kohler A."/>
            <person name="Sanchez-Garcia M."/>
            <person name="Andreopoulos B."/>
            <person name="Barry K.W."/>
            <person name="Bonito G."/>
            <person name="Buee M."/>
            <person name="Carver A."/>
            <person name="Chen C."/>
            <person name="Cichocki N."/>
            <person name="Clum A."/>
            <person name="Culley D."/>
            <person name="Crous P.W."/>
            <person name="Fauchery L."/>
            <person name="Girlanda M."/>
            <person name="Hayes R."/>
            <person name="Keri Z."/>
            <person name="Labutti K."/>
            <person name="Lipzen A."/>
            <person name="Lombard V."/>
            <person name="Magnuson J."/>
            <person name="Maillard F."/>
            <person name="Morin E."/>
            <person name="Murat C."/>
            <person name="Nolan M."/>
            <person name="Ohm R."/>
            <person name="Pangilinan J."/>
            <person name="Pereira M."/>
            <person name="Perotto S."/>
            <person name="Peter M."/>
            <person name="Riley R."/>
            <person name="Sitrit Y."/>
            <person name="Stielow B."/>
            <person name="Szollosi G."/>
            <person name="Zifcakova L."/>
            <person name="Stursova M."/>
            <person name="Spatafora J.W."/>
            <person name="Tedersoo L."/>
            <person name="Vaario L.-M."/>
            <person name="Yamada A."/>
            <person name="Yan M."/>
            <person name="Wang P."/>
            <person name="Xu J."/>
            <person name="Bruns T."/>
            <person name="Baldrian P."/>
            <person name="Vilgalys R."/>
            <person name="Henrissat B."/>
            <person name="Grigoriev I.V."/>
            <person name="Hibbett D."/>
            <person name="Nagy L.G."/>
            <person name="Martin F.M."/>
        </authorList>
    </citation>
    <scope>NUCLEOTIDE SEQUENCE</scope>
    <source>
        <strain evidence="1">P2</strain>
    </source>
</reference>
<evidence type="ECO:0000313" key="1">
    <source>
        <dbReference type="EMBL" id="KAF9648676.1"/>
    </source>
</evidence>
<accession>A0ACB6ZHQ4</accession>
<gene>
    <name evidence="1" type="ORF">BDM02DRAFT_3114989</name>
</gene>
<dbReference type="EMBL" id="MU118009">
    <property type="protein sequence ID" value="KAF9648676.1"/>
    <property type="molecule type" value="Genomic_DNA"/>
</dbReference>
<protein>
    <submittedName>
        <fullName evidence="1">Uncharacterized protein</fullName>
    </submittedName>
</protein>
<comment type="caution">
    <text evidence="1">The sequence shown here is derived from an EMBL/GenBank/DDBJ whole genome shotgun (WGS) entry which is preliminary data.</text>
</comment>
<proteinExistence type="predicted"/>
<evidence type="ECO:0000313" key="2">
    <source>
        <dbReference type="Proteomes" id="UP000886501"/>
    </source>
</evidence>
<dbReference type="Proteomes" id="UP000886501">
    <property type="component" value="Unassembled WGS sequence"/>
</dbReference>